<evidence type="ECO:0000313" key="2">
    <source>
        <dbReference type="Proteomes" id="UP001145114"/>
    </source>
</evidence>
<comment type="caution">
    <text evidence="1">The sequence shown here is derived from an EMBL/GenBank/DDBJ whole genome shotgun (WGS) entry which is preliminary data.</text>
</comment>
<keyword evidence="2" id="KW-1185">Reference proteome</keyword>
<reference evidence="1" key="1">
    <citation type="submission" date="2022-06" db="EMBL/GenBank/DDBJ databases">
        <title>Phylogenomic reconstructions and comparative analyses of Kickxellomycotina fungi.</title>
        <authorList>
            <person name="Reynolds N.K."/>
            <person name="Stajich J.E."/>
            <person name="Barry K."/>
            <person name="Grigoriev I.V."/>
            <person name="Crous P."/>
            <person name="Smith M.E."/>
        </authorList>
    </citation>
    <scope>NUCLEOTIDE SEQUENCE</scope>
    <source>
        <strain evidence="1">RSA 2271</strain>
    </source>
</reference>
<accession>A0ACC1HIU7</accession>
<sequence>MPPKDREPSPERMTPSSECGWGNMEIDAYMLEPKRAKWPRVTGMDSSTSGAQAGPSTHTHRSRTGHSCATTERSSTTEEWADEHEREAKLVIREGCIRRDMDKVFDLLRPRNQAVAAHASRIAADIAGQLDSLVLSSSEKGVEDILPWIAPPSPHEAETTATTTNKGKEEEKPKATVFTTERGMYSCIVTFINFVAKKVQGPPPTANRRNRKSSPRLPPRLICVCKKADVKPKGSDGGTRIDIGLVEVSPRAALANLDKPPSYYELFAVIEAKRSVSKEDRVFEQLLLYTRQLYALQHDRRFAWGVV</sequence>
<dbReference type="EMBL" id="JAMZIH010006152">
    <property type="protein sequence ID" value="KAJ1674224.1"/>
    <property type="molecule type" value="Genomic_DNA"/>
</dbReference>
<proteinExistence type="predicted"/>
<organism evidence="1 2">
    <name type="scientific">Spiromyces aspiralis</name>
    <dbReference type="NCBI Taxonomy" id="68401"/>
    <lineage>
        <taxon>Eukaryota</taxon>
        <taxon>Fungi</taxon>
        <taxon>Fungi incertae sedis</taxon>
        <taxon>Zoopagomycota</taxon>
        <taxon>Kickxellomycotina</taxon>
        <taxon>Kickxellomycetes</taxon>
        <taxon>Kickxellales</taxon>
        <taxon>Kickxellaceae</taxon>
        <taxon>Spiromyces</taxon>
    </lineage>
</organism>
<evidence type="ECO:0000313" key="1">
    <source>
        <dbReference type="EMBL" id="KAJ1674224.1"/>
    </source>
</evidence>
<feature type="non-terminal residue" evidence="1">
    <location>
        <position position="307"/>
    </location>
</feature>
<gene>
    <name evidence="1" type="ORF">EV182_003715</name>
</gene>
<protein>
    <submittedName>
        <fullName evidence="1">Uncharacterized protein</fullName>
    </submittedName>
</protein>
<dbReference type="Proteomes" id="UP001145114">
    <property type="component" value="Unassembled WGS sequence"/>
</dbReference>
<name>A0ACC1HIU7_9FUNG</name>